<dbReference type="EMBL" id="JBFCZG010000002">
    <property type="protein sequence ID" value="KAL3425839.1"/>
    <property type="molecule type" value="Genomic_DNA"/>
</dbReference>
<keyword evidence="6" id="KW-1185">Reference proteome</keyword>
<proteinExistence type="inferred from homology"/>
<dbReference type="PANTHER" id="PTHR43150:SF6">
    <property type="entry name" value="VIC POTASSIUM ION CHANNEL, BETA SUBUNIT (EUROFUNG)"/>
    <property type="match status" value="1"/>
</dbReference>
<evidence type="ECO:0000313" key="5">
    <source>
        <dbReference type="EMBL" id="KAL3425839.1"/>
    </source>
</evidence>
<keyword evidence="2" id="KW-0521">NADP</keyword>
<dbReference type="GO" id="GO:0034220">
    <property type="term" value="P:monoatomic ion transmembrane transport"/>
    <property type="evidence" value="ECO:0007669"/>
    <property type="project" value="UniProtKB-KW"/>
</dbReference>
<dbReference type="PRINTS" id="PR01577">
    <property type="entry name" value="KCNABCHANNEL"/>
</dbReference>
<dbReference type="PANTHER" id="PTHR43150">
    <property type="entry name" value="HYPERKINETIC, ISOFORM M"/>
    <property type="match status" value="1"/>
</dbReference>
<evidence type="ECO:0000259" key="4">
    <source>
        <dbReference type="Pfam" id="PF00248"/>
    </source>
</evidence>
<comment type="caution">
    <text evidence="5">The sequence shown here is derived from an EMBL/GenBank/DDBJ whole genome shotgun (WGS) entry which is preliminary data.</text>
</comment>
<sequence>MAPPEGLPKMEYRFLGRSGLQVSAISLGGWLTYGGHVENENTFACMKAAYDVGVNFFDCAEGYSGGDSERVMGAAIKKYGWKRNDLVISTKINWGQAHGDNPVNNGGLSRKHIIEGVDGALERLGLNYVDLVYAHRPDRNTPIEETVRAFNHVINTGKAFYWGTSEWNADEIATAWRYAEKLNLIGPVMEQPQYNMLARDKVEKEFEHLYDETGLGLTIFSPLKIGILTGKYNDGIPEDSRLGSSKDAFVQGMNKRFGDQNWKKDIEIVKKLKPVADKLGITQATLALAWVLRNKRVSSAITGASKVEQVYESVKALPAVEKLTPEIIDELDAILGNKPPTMVRRY</sequence>
<evidence type="ECO:0000313" key="6">
    <source>
        <dbReference type="Proteomes" id="UP001629113"/>
    </source>
</evidence>
<comment type="similarity">
    <text evidence="1">Belongs to the shaker potassium channel beta subunit family.</text>
</comment>
<evidence type="ECO:0000256" key="1">
    <source>
        <dbReference type="ARBA" id="ARBA00006515"/>
    </source>
</evidence>
<feature type="domain" description="NADP-dependent oxidoreductase" evidence="4">
    <location>
        <begin position="25"/>
        <end position="334"/>
    </location>
</feature>
<evidence type="ECO:0000256" key="3">
    <source>
        <dbReference type="ARBA" id="ARBA00023002"/>
    </source>
</evidence>
<dbReference type="Proteomes" id="UP001629113">
    <property type="component" value="Unassembled WGS sequence"/>
</dbReference>
<dbReference type="InterPro" id="IPR023210">
    <property type="entry name" value="NADP_OxRdtase_dom"/>
</dbReference>
<protein>
    <submittedName>
        <fullName evidence="5">Voltage-gated potassium channel subunit beta 2</fullName>
    </submittedName>
</protein>
<keyword evidence="5" id="KW-0813">Transport</keyword>
<dbReference type="Pfam" id="PF00248">
    <property type="entry name" value="Aldo_ket_red"/>
    <property type="match status" value="1"/>
</dbReference>
<keyword evidence="5" id="KW-0407">Ion channel</keyword>
<organism evidence="5 6">
    <name type="scientific">Phlyctema vagabunda</name>
    <dbReference type="NCBI Taxonomy" id="108571"/>
    <lineage>
        <taxon>Eukaryota</taxon>
        <taxon>Fungi</taxon>
        <taxon>Dikarya</taxon>
        <taxon>Ascomycota</taxon>
        <taxon>Pezizomycotina</taxon>
        <taxon>Leotiomycetes</taxon>
        <taxon>Helotiales</taxon>
        <taxon>Dermateaceae</taxon>
        <taxon>Phlyctema</taxon>
    </lineage>
</organism>
<keyword evidence="3" id="KW-0560">Oxidoreductase</keyword>
<accession>A0ABR4PR73</accession>
<reference evidence="5 6" key="1">
    <citation type="submission" date="2024-06" db="EMBL/GenBank/DDBJ databases">
        <title>Complete genome of Phlyctema vagabunda strain 19-DSS-EL-015.</title>
        <authorList>
            <person name="Fiorenzani C."/>
        </authorList>
    </citation>
    <scope>NUCLEOTIDE SEQUENCE [LARGE SCALE GENOMIC DNA]</scope>
    <source>
        <strain evidence="5 6">19-DSS-EL-015</strain>
    </source>
</reference>
<keyword evidence="5" id="KW-0406">Ion transport</keyword>
<dbReference type="SUPFAM" id="SSF51430">
    <property type="entry name" value="NAD(P)-linked oxidoreductase"/>
    <property type="match status" value="1"/>
</dbReference>
<gene>
    <name evidence="5" type="ORF">PVAG01_02630</name>
</gene>
<dbReference type="InterPro" id="IPR036812">
    <property type="entry name" value="NAD(P)_OxRdtase_dom_sf"/>
</dbReference>
<dbReference type="Gene3D" id="3.20.20.100">
    <property type="entry name" value="NADP-dependent oxidoreductase domain"/>
    <property type="match status" value="1"/>
</dbReference>
<evidence type="ECO:0000256" key="2">
    <source>
        <dbReference type="ARBA" id="ARBA00022857"/>
    </source>
</evidence>
<dbReference type="InterPro" id="IPR005399">
    <property type="entry name" value="K_chnl_volt-dep_bsu_KCNAB-rel"/>
</dbReference>
<name>A0ABR4PR73_9HELO</name>